<feature type="region of interest" description="Disordered" evidence="1">
    <location>
        <begin position="142"/>
        <end position="173"/>
    </location>
</feature>
<feature type="region of interest" description="Disordered" evidence="1">
    <location>
        <begin position="1"/>
        <end position="92"/>
    </location>
</feature>
<evidence type="ECO:0000313" key="3">
    <source>
        <dbReference type="Proteomes" id="UP000293360"/>
    </source>
</evidence>
<evidence type="ECO:0000313" key="2">
    <source>
        <dbReference type="EMBL" id="RYO88083.1"/>
    </source>
</evidence>
<feature type="compositionally biased region" description="Polar residues" evidence="1">
    <location>
        <begin position="49"/>
        <end position="60"/>
    </location>
</feature>
<organism evidence="2 3">
    <name type="scientific">Monosporascus ibericus</name>
    <dbReference type="NCBI Taxonomy" id="155417"/>
    <lineage>
        <taxon>Eukaryota</taxon>
        <taxon>Fungi</taxon>
        <taxon>Dikarya</taxon>
        <taxon>Ascomycota</taxon>
        <taxon>Pezizomycotina</taxon>
        <taxon>Sordariomycetes</taxon>
        <taxon>Xylariomycetidae</taxon>
        <taxon>Xylariales</taxon>
        <taxon>Xylariales incertae sedis</taxon>
        <taxon>Monosporascus</taxon>
    </lineage>
</organism>
<name>A0A4Q4SZP3_9PEZI</name>
<proteinExistence type="predicted"/>
<evidence type="ECO:0000256" key="1">
    <source>
        <dbReference type="SAM" id="MobiDB-lite"/>
    </source>
</evidence>
<feature type="compositionally biased region" description="Low complexity" evidence="1">
    <location>
        <begin position="149"/>
        <end position="161"/>
    </location>
</feature>
<comment type="caution">
    <text evidence="2">The sequence shown here is derived from an EMBL/GenBank/DDBJ whole genome shotgun (WGS) entry which is preliminary data.</text>
</comment>
<dbReference type="AlphaFoldDB" id="A0A4Q4SZP3"/>
<protein>
    <submittedName>
        <fullName evidence="2">Uncharacterized protein</fullName>
    </submittedName>
</protein>
<gene>
    <name evidence="2" type="ORF">DL764_008771</name>
</gene>
<reference evidence="2 3" key="1">
    <citation type="submission" date="2018-06" db="EMBL/GenBank/DDBJ databases">
        <title>Complete Genomes of Monosporascus.</title>
        <authorList>
            <person name="Robinson A.J."/>
            <person name="Natvig D.O."/>
        </authorList>
    </citation>
    <scope>NUCLEOTIDE SEQUENCE [LARGE SCALE GENOMIC DNA]</scope>
    <source>
        <strain evidence="2 3">CBS 110550</strain>
    </source>
</reference>
<keyword evidence="3" id="KW-1185">Reference proteome</keyword>
<dbReference type="Proteomes" id="UP000293360">
    <property type="component" value="Unassembled WGS sequence"/>
</dbReference>
<dbReference type="EMBL" id="QJNU01000731">
    <property type="protein sequence ID" value="RYO88083.1"/>
    <property type="molecule type" value="Genomic_DNA"/>
</dbReference>
<dbReference type="OrthoDB" id="4203030at2759"/>
<accession>A0A4Q4SZP3</accession>
<sequence length="242" mass="26575">MATDTIAQIGPSRSERLSAEDFETASIRSAAPSYISDAPSYRSMLPPYESSTAPAYTPTPNGRPAPLVPPSTSFTPRTTGLPPIPSARSQNNLPDLNIFRIPTWSTTSSNPTYARVAHRRAVAASSSSSSASVENALRNVLDRVGTPPGAGNSGASSSSSNRVPPLEDPHLVGEDAAARARRARLMRESGDDILLREDRRWDFFLAQMKDWEERDRSWANFRREMESGSARKKLARYIGRRR</sequence>